<keyword evidence="1" id="KW-0812">Transmembrane</keyword>
<feature type="domain" description="FAD-binding" evidence="2">
    <location>
        <begin position="321"/>
        <end position="363"/>
    </location>
</feature>
<dbReference type="AlphaFoldDB" id="A0AAW2BMS7"/>
<dbReference type="InterPro" id="IPR002938">
    <property type="entry name" value="FAD-bd"/>
</dbReference>
<feature type="domain" description="FAD-binding" evidence="2">
    <location>
        <begin position="58"/>
        <end position="242"/>
    </location>
</feature>
<accession>A0AAW2BMS7</accession>
<dbReference type="EMBL" id="JAZDWU010000011">
    <property type="protein sequence ID" value="KAK9987260.1"/>
    <property type="molecule type" value="Genomic_DNA"/>
</dbReference>
<sequence>MASLLYYIKPCPQKQKYSKIRHLRAKKDSMRCYSVRCEGGNDLKSEQRNNGEGRKRLRILIAGGGIGGLVLALAAKHKGFEVMTFEKDLSAVRGEGRERGPIQLSSNALAVLKAIDENAVEKIIKAGHITGNKITGFADGISGEWFTKFDLLTPAVMRRIPITQVICRMALQEILVNAVGSEVVRNKSKVVDFIEDPSKVTVILEDGQQYDGDILVGADGIWSTVRSKLFGAQEAKYSSYTCYSGITNIVPPYIDTVGYRVFLGLNQYFVALYIGNGKMQWFAILELFGYWCNEVITLIMETPEHMILQRDVYDRDMIYCWGIGRVTLLGDAAHPMLPNLGQGGCMAIEDCYQLVLELDELAKSGSDVQQSNEIVSTLRRYEKKRMFRVSAVHAATRMASNMLAAYLPYMEFAPAGPLFVSFSSMLFTSITLLCFPVFEVELKLNSCSSFLLQHLPTLRIKNPLFEGARALLQFCLPHLVIWMMAGHGYEKDLMEK</sequence>
<name>A0AAW2BMS7_9ROSI</name>
<dbReference type="Proteomes" id="UP001459277">
    <property type="component" value="Unassembled WGS sequence"/>
</dbReference>
<feature type="transmembrane region" description="Helical" evidence="1">
    <location>
        <begin position="57"/>
        <end position="75"/>
    </location>
</feature>
<evidence type="ECO:0000313" key="4">
    <source>
        <dbReference type="Proteomes" id="UP001459277"/>
    </source>
</evidence>
<proteinExistence type="predicted"/>
<gene>
    <name evidence="3" type="ORF">SO802_032211</name>
</gene>
<organism evidence="3 4">
    <name type="scientific">Lithocarpus litseifolius</name>
    <dbReference type="NCBI Taxonomy" id="425828"/>
    <lineage>
        <taxon>Eukaryota</taxon>
        <taxon>Viridiplantae</taxon>
        <taxon>Streptophyta</taxon>
        <taxon>Embryophyta</taxon>
        <taxon>Tracheophyta</taxon>
        <taxon>Spermatophyta</taxon>
        <taxon>Magnoliopsida</taxon>
        <taxon>eudicotyledons</taxon>
        <taxon>Gunneridae</taxon>
        <taxon>Pentapetalae</taxon>
        <taxon>rosids</taxon>
        <taxon>fabids</taxon>
        <taxon>Fagales</taxon>
        <taxon>Fagaceae</taxon>
        <taxon>Lithocarpus</taxon>
    </lineage>
</organism>
<dbReference type="PANTHER" id="PTHR46496">
    <property type="match status" value="1"/>
</dbReference>
<dbReference type="PRINTS" id="PR00420">
    <property type="entry name" value="RNGMNOXGNASE"/>
</dbReference>
<evidence type="ECO:0000313" key="3">
    <source>
        <dbReference type="EMBL" id="KAK9987260.1"/>
    </source>
</evidence>
<dbReference type="Pfam" id="PF01494">
    <property type="entry name" value="FAD_binding_3"/>
    <property type="match status" value="2"/>
</dbReference>
<evidence type="ECO:0000256" key="1">
    <source>
        <dbReference type="SAM" id="Phobius"/>
    </source>
</evidence>
<dbReference type="SUPFAM" id="SSF51905">
    <property type="entry name" value="FAD/NAD(P)-binding domain"/>
    <property type="match status" value="1"/>
</dbReference>
<comment type="caution">
    <text evidence="3">The sequence shown here is derived from an EMBL/GenBank/DDBJ whole genome shotgun (WGS) entry which is preliminary data.</text>
</comment>
<reference evidence="3 4" key="1">
    <citation type="submission" date="2024-01" db="EMBL/GenBank/DDBJ databases">
        <title>A telomere-to-telomere, gap-free genome of sweet tea (Lithocarpus litseifolius).</title>
        <authorList>
            <person name="Zhou J."/>
        </authorList>
    </citation>
    <scope>NUCLEOTIDE SEQUENCE [LARGE SCALE GENOMIC DNA]</scope>
    <source>
        <strain evidence="3">Zhou-2022a</strain>
        <tissue evidence="3">Leaf</tissue>
    </source>
</reference>
<protein>
    <recommendedName>
        <fullName evidence="2">FAD-binding domain-containing protein</fullName>
    </recommendedName>
</protein>
<dbReference type="InterPro" id="IPR036188">
    <property type="entry name" value="FAD/NAD-bd_sf"/>
</dbReference>
<dbReference type="PANTHER" id="PTHR46496:SF6">
    <property type="entry name" value="ZEAXANTHIN EPOXIDASE, CHLOROPLASTIC-LIKE ISOFORM X1"/>
    <property type="match status" value="1"/>
</dbReference>
<dbReference type="Gene3D" id="3.50.50.60">
    <property type="entry name" value="FAD/NAD(P)-binding domain"/>
    <property type="match status" value="1"/>
</dbReference>
<keyword evidence="4" id="KW-1185">Reference proteome</keyword>
<keyword evidence="1" id="KW-0472">Membrane</keyword>
<keyword evidence="1" id="KW-1133">Transmembrane helix</keyword>
<evidence type="ECO:0000259" key="2">
    <source>
        <dbReference type="Pfam" id="PF01494"/>
    </source>
</evidence>
<dbReference type="GO" id="GO:0071949">
    <property type="term" value="F:FAD binding"/>
    <property type="evidence" value="ECO:0007669"/>
    <property type="project" value="InterPro"/>
</dbReference>